<name>A0A136WCJ1_9FIRM</name>
<dbReference type="STRING" id="36847.CLNEO_23980"/>
<dbReference type="InterPro" id="IPR050859">
    <property type="entry name" value="Class-I_PLP-dep_aminotransf"/>
</dbReference>
<dbReference type="EMBL" id="LRVM01000009">
    <property type="protein sequence ID" value="KXL52233.1"/>
    <property type="molecule type" value="Genomic_DNA"/>
</dbReference>
<evidence type="ECO:0000259" key="7">
    <source>
        <dbReference type="Pfam" id="PF00155"/>
    </source>
</evidence>
<reference evidence="8 9" key="1">
    <citation type="submission" date="2016-01" db="EMBL/GenBank/DDBJ databases">
        <title>Genome sequence of Clostridium neopropionicum X4, DSM-3847.</title>
        <authorList>
            <person name="Poehlein A."/>
            <person name="Beck M.H."/>
            <person name="Bengelsdorf F.R."/>
            <person name="Daniel R."/>
            <person name="Duerre P."/>
        </authorList>
    </citation>
    <scope>NUCLEOTIDE SEQUENCE [LARGE SCALE GENOMIC DNA]</scope>
    <source>
        <strain evidence="8 9">DSM-3847</strain>
    </source>
</reference>
<dbReference type="InterPro" id="IPR015424">
    <property type="entry name" value="PyrdxlP-dep_Trfase"/>
</dbReference>
<dbReference type="Gene3D" id="3.40.640.10">
    <property type="entry name" value="Type I PLP-dependent aspartate aminotransferase-like (Major domain)"/>
    <property type="match status" value="1"/>
</dbReference>
<dbReference type="Proteomes" id="UP000070539">
    <property type="component" value="Unassembled WGS sequence"/>
</dbReference>
<dbReference type="PANTHER" id="PTHR42790:SF19">
    <property type="entry name" value="KYNURENINE_ALPHA-AMINOADIPATE AMINOTRANSFERASE, MITOCHONDRIAL"/>
    <property type="match status" value="1"/>
</dbReference>
<dbReference type="EC" id="2.6.1.39" evidence="8"/>
<keyword evidence="6" id="KW-0663">Pyridoxal phosphate</keyword>
<comment type="similarity">
    <text evidence="2">Belongs to the class-I pyridoxal-phosphate-dependent aminotransferase family.</text>
</comment>
<protein>
    <submittedName>
        <fullName evidence="8">2-aminoadipate transaminase</fullName>
        <ecNumber evidence="8">2.6.1.39</ecNumber>
    </submittedName>
</protein>
<dbReference type="SUPFAM" id="SSF53383">
    <property type="entry name" value="PLP-dependent transferases"/>
    <property type="match status" value="1"/>
</dbReference>
<dbReference type="GO" id="GO:0030170">
    <property type="term" value="F:pyridoxal phosphate binding"/>
    <property type="evidence" value="ECO:0007669"/>
    <property type="project" value="InterPro"/>
</dbReference>
<comment type="caution">
    <text evidence="8">The sequence shown here is derived from an EMBL/GenBank/DDBJ whole genome shotgun (WGS) entry which is preliminary data.</text>
</comment>
<feature type="domain" description="Aminotransferase class I/classII large" evidence="7">
    <location>
        <begin position="40"/>
        <end position="381"/>
    </location>
</feature>
<evidence type="ECO:0000313" key="8">
    <source>
        <dbReference type="EMBL" id="KXL52233.1"/>
    </source>
</evidence>
<dbReference type="InterPro" id="IPR015421">
    <property type="entry name" value="PyrdxlP-dep_Trfase_major"/>
</dbReference>
<dbReference type="FunFam" id="3.40.640.10:FF:000053">
    <property type="entry name" value="Aminotransferase, class I"/>
    <property type="match status" value="1"/>
</dbReference>
<evidence type="ECO:0000256" key="4">
    <source>
        <dbReference type="ARBA" id="ARBA00022576"/>
    </source>
</evidence>
<gene>
    <name evidence="8" type="primary">lysN_7</name>
    <name evidence="8" type="ORF">CLNEO_23980</name>
</gene>
<evidence type="ECO:0000256" key="5">
    <source>
        <dbReference type="ARBA" id="ARBA00022679"/>
    </source>
</evidence>
<accession>A0A136WCJ1</accession>
<dbReference type="Pfam" id="PF00155">
    <property type="entry name" value="Aminotran_1_2"/>
    <property type="match status" value="1"/>
</dbReference>
<dbReference type="CDD" id="cd00609">
    <property type="entry name" value="AAT_like"/>
    <property type="match status" value="1"/>
</dbReference>
<evidence type="ECO:0000256" key="3">
    <source>
        <dbReference type="ARBA" id="ARBA00011738"/>
    </source>
</evidence>
<keyword evidence="5 8" id="KW-0808">Transferase</keyword>
<dbReference type="PANTHER" id="PTHR42790">
    <property type="entry name" value="AMINOTRANSFERASE"/>
    <property type="match status" value="1"/>
</dbReference>
<evidence type="ECO:0000256" key="2">
    <source>
        <dbReference type="ARBA" id="ARBA00007441"/>
    </source>
</evidence>
<dbReference type="InterPro" id="IPR015422">
    <property type="entry name" value="PyrdxlP-dep_Trfase_small"/>
</dbReference>
<proteinExistence type="inferred from homology"/>
<dbReference type="GO" id="GO:1901605">
    <property type="term" value="P:alpha-amino acid metabolic process"/>
    <property type="evidence" value="ECO:0007669"/>
    <property type="project" value="TreeGrafter"/>
</dbReference>
<evidence type="ECO:0000256" key="1">
    <source>
        <dbReference type="ARBA" id="ARBA00001933"/>
    </source>
</evidence>
<dbReference type="Gene3D" id="3.90.1150.10">
    <property type="entry name" value="Aspartate Aminotransferase, domain 1"/>
    <property type="match status" value="1"/>
</dbReference>
<comment type="subunit">
    <text evidence="3">Homodimer.</text>
</comment>
<dbReference type="RefSeq" id="WP_066089434.1">
    <property type="nucleotide sequence ID" value="NZ_LRVM01000009.1"/>
</dbReference>
<dbReference type="OrthoDB" id="9802328at2"/>
<dbReference type="GO" id="GO:0047536">
    <property type="term" value="F:2-aminoadipate transaminase activity"/>
    <property type="evidence" value="ECO:0007669"/>
    <property type="project" value="UniProtKB-EC"/>
</dbReference>
<sequence length="394" mass="45108">MVKYANRMNLQNGSEIRDMLKVLSQPEVLSFAGGMPAKEMFPVEKMMEAAMKVMKENGADAMQYSSTEGFLELREQIADRMVKKQGVKTDADHILITPGSQMGLDFSAKIFLDKDDVVLLESPSYLGAINAFKTCEPRFIEIPTEEDGMIMSELEKILDKEKNIKFIYVIPDFQNPTGREWSLQKRKEFIDIINKYEVPVIEDNPYGELRFEGESMPTLKSFDTKGLVVYLGTFSKILAPGYRLAWVCASTEILEKYNLMEQAACLQSSTISQMETARYIRDNDLDAHVAEIIEVYRKRRNEMMAALDEYLPKECKFTRSRGGLFTWVVLPEYMDAKELQKKCLERKVAFVPGSGFYPNGNVKNTLRLNYSTTAKEDIHRGMKILGEEIKKMLK</sequence>
<dbReference type="AlphaFoldDB" id="A0A136WCJ1"/>
<organism evidence="8 9">
    <name type="scientific">Anaerotignum neopropionicum</name>
    <dbReference type="NCBI Taxonomy" id="36847"/>
    <lineage>
        <taxon>Bacteria</taxon>
        <taxon>Bacillati</taxon>
        <taxon>Bacillota</taxon>
        <taxon>Clostridia</taxon>
        <taxon>Lachnospirales</taxon>
        <taxon>Anaerotignaceae</taxon>
        <taxon>Anaerotignum</taxon>
    </lineage>
</organism>
<keyword evidence="4 8" id="KW-0032">Aminotransferase</keyword>
<keyword evidence="9" id="KW-1185">Reference proteome</keyword>
<evidence type="ECO:0000256" key="6">
    <source>
        <dbReference type="ARBA" id="ARBA00022898"/>
    </source>
</evidence>
<dbReference type="InterPro" id="IPR004839">
    <property type="entry name" value="Aminotransferase_I/II_large"/>
</dbReference>
<evidence type="ECO:0000313" key="9">
    <source>
        <dbReference type="Proteomes" id="UP000070539"/>
    </source>
</evidence>
<comment type="cofactor">
    <cofactor evidence="1">
        <name>pyridoxal 5'-phosphate</name>
        <dbReference type="ChEBI" id="CHEBI:597326"/>
    </cofactor>
</comment>